<keyword evidence="10" id="KW-1185">Reference proteome</keyword>
<dbReference type="PANTHER" id="PTHR24089">
    <property type="entry name" value="SOLUTE CARRIER FAMILY 25"/>
    <property type="match status" value="1"/>
</dbReference>
<keyword evidence="2 7" id="KW-0813">Transport</keyword>
<comment type="subcellular location">
    <subcellularLocation>
        <location evidence="1">Membrane</location>
        <topology evidence="1">Multi-pass membrane protein</topology>
    </subcellularLocation>
</comment>
<dbReference type="AlphaFoldDB" id="C1EHC7"/>
<evidence type="ECO:0000313" key="10">
    <source>
        <dbReference type="Proteomes" id="UP000002009"/>
    </source>
</evidence>
<dbReference type="Gene3D" id="1.50.40.10">
    <property type="entry name" value="Mitochondrial carrier domain"/>
    <property type="match status" value="2"/>
</dbReference>
<organism evidence="9 10">
    <name type="scientific">Micromonas commoda (strain RCC299 / NOUM17 / CCMP2709)</name>
    <name type="common">Picoplanktonic green alga</name>
    <dbReference type="NCBI Taxonomy" id="296587"/>
    <lineage>
        <taxon>Eukaryota</taxon>
        <taxon>Viridiplantae</taxon>
        <taxon>Chlorophyta</taxon>
        <taxon>Mamiellophyceae</taxon>
        <taxon>Mamiellales</taxon>
        <taxon>Mamiellaceae</taxon>
        <taxon>Micromonas</taxon>
    </lineage>
</organism>
<evidence type="ECO:0000256" key="2">
    <source>
        <dbReference type="ARBA" id="ARBA00022448"/>
    </source>
</evidence>
<dbReference type="PROSITE" id="PS50920">
    <property type="entry name" value="SOLCAR"/>
    <property type="match status" value="3"/>
</dbReference>
<reference evidence="9 10" key="1">
    <citation type="journal article" date="2009" name="Science">
        <title>Green evolution and dynamic adaptations revealed by genomes of the marine picoeukaryotes Micromonas.</title>
        <authorList>
            <person name="Worden A.Z."/>
            <person name="Lee J.H."/>
            <person name="Mock T."/>
            <person name="Rouze P."/>
            <person name="Simmons M.P."/>
            <person name="Aerts A.L."/>
            <person name="Allen A.E."/>
            <person name="Cuvelier M.L."/>
            <person name="Derelle E."/>
            <person name="Everett M.V."/>
            <person name="Foulon E."/>
            <person name="Grimwood J."/>
            <person name="Gundlach H."/>
            <person name="Henrissat B."/>
            <person name="Napoli C."/>
            <person name="McDonald S.M."/>
            <person name="Parker M.S."/>
            <person name="Rombauts S."/>
            <person name="Salamov A."/>
            <person name="Von Dassow P."/>
            <person name="Badger J.H."/>
            <person name="Coutinho P.M."/>
            <person name="Demir E."/>
            <person name="Dubchak I."/>
            <person name="Gentemann C."/>
            <person name="Eikrem W."/>
            <person name="Gready J.E."/>
            <person name="John U."/>
            <person name="Lanier W."/>
            <person name="Lindquist E.A."/>
            <person name="Lucas S."/>
            <person name="Mayer K.F."/>
            <person name="Moreau H."/>
            <person name="Not F."/>
            <person name="Otillar R."/>
            <person name="Panaud O."/>
            <person name="Pangilinan J."/>
            <person name="Paulsen I."/>
            <person name="Piegu B."/>
            <person name="Poliakov A."/>
            <person name="Robbens S."/>
            <person name="Schmutz J."/>
            <person name="Toulza E."/>
            <person name="Wyss T."/>
            <person name="Zelensky A."/>
            <person name="Zhou K."/>
            <person name="Armbrust E.V."/>
            <person name="Bhattacharya D."/>
            <person name="Goodenough U.W."/>
            <person name="Van de Peer Y."/>
            <person name="Grigoriev I.V."/>
        </authorList>
    </citation>
    <scope>NUCLEOTIDE SEQUENCE [LARGE SCALE GENOMIC DNA]</scope>
    <source>
        <strain evidence="10">RCC299 / NOUM17</strain>
    </source>
</reference>
<evidence type="ECO:0000256" key="1">
    <source>
        <dbReference type="ARBA" id="ARBA00004141"/>
    </source>
</evidence>
<dbReference type="InterPro" id="IPR018108">
    <property type="entry name" value="MCP_transmembrane"/>
</dbReference>
<dbReference type="Pfam" id="PF00153">
    <property type="entry name" value="Mito_carr"/>
    <property type="match status" value="3"/>
</dbReference>
<dbReference type="STRING" id="296587.C1EHC7"/>
<comment type="similarity">
    <text evidence="7">Belongs to the mitochondrial carrier (TC 2.A.29) family.</text>
</comment>
<name>C1EHC7_MICCC</name>
<feature type="compositionally biased region" description="Basic and acidic residues" evidence="8">
    <location>
        <begin position="154"/>
        <end position="163"/>
    </location>
</feature>
<evidence type="ECO:0000256" key="5">
    <source>
        <dbReference type="ARBA" id="ARBA00023136"/>
    </source>
</evidence>
<keyword evidence="4" id="KW-0677">Repeat</keyword>
<dbReference type="OrthoDB" id="270584at2759"/>
<feature type="compositionally biased region" description="Low complexity" evidence="8">
    <location>
        <begin position="16"/>
        <end position="27"/>
    </location>
</feature>
<dbReference type="InParanoid" id="C1EHC7"/>
<keyword evidence="3 6" id="KW-0812">Transmembrane</keyword>
<dbReference type="GO" id="GO:0016020">
    <property type="term" value="C:membrane"/>
    <property type="evidence" value="ECO:0007669"/>
    <property type="project" value="UniProtKB-SubCell"/>
</dbReference>
<feature type="region of interest" description="Disordered" evidence="8">
    <location>
        <begin position="151"/>
        <end position="178"/>
    </location>
</feature>
<sequence length="410" mass="41073">MAAPADGVSTRRDGCARLGTAGAGSSRAARERHHRRGIGNLVAETSSSSSADAATSPLTHLVAGSIAGGLSRTVAAPLETVRVRLMTGAATAGGSSPSILAMLADISRREGVRALWKGNAAVVARFAPTKGLDFFTFNLYKRALSAVGVGPVRAGDENGDRRGGHPSTASRPSRVRGGVSAQRAVAGGLAGATSTALLYPLDNIATRLATSAATGAAMVNGVKVVGALGLLRAIGRVVSTEGVSGLYRGFGPAVLGIVPEAAITYGAYDALKEWAAGKGGEGECGVLEATACGIVAALAGTAATFPASVVSRRMITGTVPGLDPSVGSSVGGSVGGKRARAASMGLFKAMAAVAEAEGVLGLYRGLGTASVRLVPMAIVSFASYEWVRRTMDAADARARTKEVGIEVDVA</sequence>
<gene>
    <name evidence="9" type="ORF">MICPUN_64178</name>
</gene>
<feature type="repeat" description="Solcar" evidence="6">
    <location>
        <begin position="178"/>
        <end position="274"/>
    </location>
</feature>
<evidence type="ECO:0000256" key="6">
    <source>
        <dbReference type="PROSITE-ProRule" id="PRU00282"/>
    </source>
</evidence>
<keyword evidence="5 6" id="KW-0472">Membrane</keyword>
<evidence type="ECO:0000256" key="4">
    <source>
        <dbReference type="ARBA" id="ARBA00022737"/>
    </source>
</evidence>
<dbReference type="eggNOG" id="KOG0752">
    <property type="taxonomic scope" value="Eukaryota"/>
</dbReference>
<dbReference type="OMA" id="FFAYECA"/>
<proteinExistence type="inferred from homology"/>
<protein>
    <submittedName>
        <fullName evidence="9">Mitochondrial carrier family</fullName>
    </submittedName>
</protein>
<dbReference type="RefSeq" id="XP_002506016.1">
    <property type="nucleotide sequence ID" value="XM_002505970.1"/>
</dbReference>
<dbReference type="KEGG" id="mis:MICPUN_64178"/>
<dbReference type="PRINTS" id="PR00926">
    <property type="entry name" value="MITOCARRIER"/>
</dbReference>
<evidence type="ECO:0000313" key="9">
    <source>
        <dbReference type="EMBL" id="ACO67274.1"/>
    </source>
</evidence>
<dbReference type="SUPFAM" id="SSF103506">
    <property type="entry name" value="Mitochondrial carrier"/>
    <property type="match status" value="1"/>
</dbReference>
<accession>C1EHC7</accession>
<evidence type="ECO:0000256" key="8">
    <source>
        <dbReference type="SAM" id="MobiDB-lite"/>
    </source>
</evidence>
<dbReference type="InterPro" id="IPR002067">
    <property type="entry name" value="MCP"/>
</dbReference>
<evidence type="ECO:0000256" key="7">
    <source>
        <dbReference type="RuleBase" id="RU000488"/>
    </source>
</evidence>
<dbReference type="GO" id="GO:0055085">
    <property type="term" value="P:transmembrane transport"/>
    <property type="evidence" value="ECO:0007669"/>
    <property type="project" value="InterPro"/>
</dbReference>
<dbReference type="Proteomes" id="UP000002009">
    <property type="component" value="Chromosome 14"/>
</dbReference>
<feature type="repeat" description="Solcar" evidence="6">
    <location>
        <begin position="55"/>
        <end position="143"/>
    </location>
</feature>
<feature type="region of interest" description="Disordered" evidence="8">
    <location>
        <begin position="1"/>
        <end position="34"/>
    </location>
</feature>
<dbReference type="InterPro" id="IPR023395">
    <property type="entry name" value="MCP_dom_sf"/>
</dbReference>
<dbReference type="GeneID" id="8249154"/>
<feature type="repeat" description="Solcar" evidence="6">
    <location>
        <begin position="284"/>
        <end position="390"/>
    </location>
</feature>
<dbReference type="EMBL" id="CP001332">
    <property type="protein sequence ID" value="ACO67274.1"/>
    <property type="molecule type" value="Genomic_DNA"/>
</dbReference>
<evidence type="ECO:0000256" key="3">
    <source>
        <dbReference type="ARBA" id="ARBA00022692"/>
    </source>
</evidence>